<dbReference type="OrthoDB" id="9765957at2"/>
<gene>
    <name evidence="1" type="ORF">SAMN04488508_10943</name>
</gene>
<sequence length="1772" mass="190245">MKRLIVLIILFIVSFGQAQNTRVLGPNTRVVGLDTITSDHALTIDPITRRLKLTEIQAATGTSSLEQYAEVNAFPATGNTLVLYYAQDNRSLYTWDATNTNYVKTYAGLENLTAGNYIDIQGTSTDPIINVVTSQFVNSADFAPVRNSAINNTLNNVSLTGQLQRFPVTYRTFGSSDIFTAGSLENLLATINYETDFIAIQSTGITYLLIKNTVGVELNRVLNTEGNIVNFSFYRFYSDRNIFSNRYGIFNINTTPVSFTNISPEYTAYSYNGADDGVGNVLFATSDVTAQYTVLYSVVAAVSSSGTGGANQQLSRAGDVISLQNGGSVDISDKQDNLVSGTSLKTVNGENLLGSGNIVVSGGSGGSTNPNEFVVSNISDLTNPANAGKIACIQSSLTQTEDITLANSLILKDCGGVLLVNGFRLTGQDNGLIPDGKKVLIDAFTGTIDGTWNTPSLIYSTNFGLIGDAKELKDGAMTSGSAVLTSATANFTAADIGKVIGVRATQNEFNPVQPSNSRGTTIATIVSVESATSCTLSVAATRTESGTLFRYGSDNFTAGMNALYVRNQKPGTFIFSQGKYMKTEVDYNSLNPPVTRFGSIPNNWHIGVGTDDIHVRGEAATIMSLPNNLDGVHSFTLKDTHRSSVKNLIFDGEFQYHNHVGNFADEAQHGLVIQTAAYNCTVKDVDIVNYTGDGIYMSGDLQFTNAIKGSGATGYPGVSEFVTGSIDETTGQFVVDATKARTNVLIDVTGFQFENTRAINPSRDGARHYQFSGSSFAGWSGLKNPIYKAYYYGSGGQADFIGVSEEREFYKTYTFPDGVESMLLVIDSPDDLTVIDAQLRANVDPRGTVMDNVNVSDCGRHGAANLSSYTTWTNSVIENIGNTLPAFGINIEDQRRSATNYLFQNLTFRDCYSGGLNLVGTVNVDVIACKFEGTTDPGRLLHPDYMGAIGGWRGRNFKAIGNYINRGTFSVGRSGVYSDNIVHYGSLAFEANGAVFRDGQLHQTVVTNVGGQSVNHRTLSYLQDTRMTYDRSMGVVFTNTNMYYNIENVEVIANEVSRLNNEVTPDAYEEIVLDGNNYLFNQTPAPTLDFGGIIENLKFSGARPVRSSRDFVSNNDWPVTDYYGKNYSESSITLSYGFPKDRTIENLTIDGWLDLGLTQFENSAISATPTLTFENLRITIPASEFDWTNTGAYVFETRAKNVNVVINKGLFDLQQTSGVIGSSNRFVRFAQLGFLECNDCTFKSASPKTIDFNNTLQFPASTGPITLRNPQLENITFIPRPQDQIIFTDAPDGSETIINAGTNVTVNGTGTTGDPYVINSTASGSGASGWEQTGTTTFTNQDLVSVNNGKLLIDGVNENAIVYKRTGTIGTGNHVDPVFETGRIVGTGIGEPTWRILYSDSGSDTNEYNSGESLIFAVEPSGTTASVRRKVGSHFEGFIDGQSEPFFRMESIDLDPGVGVTQSVRLRMGPGGTTANDVELIRRGANQLSLALGGSNKWTTFADGFQLESGITANYVNTPTTPSNPGTGVIKVYNKNGVLTQLDDTGTETSLAGGGAFDPTTDKILSDGDNLSPLLGVSNTVGANSFQGDFYVLNGIVYLRSRNATTSTNSSMRIVASALDPVSDATVDLGGSITTRWRNLRLSGTVFATGLNAGGSGTGFLKDNGTVDTNSYLRTPTIAQYGINRTATINEANGTVNFNNGATLTYTIPASSSVSFPLGAKILVNNENATSVTLTPDTGVTLVGASDGVLNNDQAAILVHMTTDEWLVIKLN</sequence>
<dbReference type="Proteomes" id="UP000184432">
    <property type="component" value="Unassembled WGS sequence"/>
</dbReference>
<dbReference type="SMART" id="SM00710">
    <property type="entry name" value="PbH1"/>
    <property type="match status" value="4"/>
</dbReference>
<proteinExistence type="predicted"/>
<evidence type="ECO:0000313" key="2">
    <source>
        <dbReference type="Proteomes" id="UP000184432"/>
    </source>
</evidence>
<evidence type="ECO:0000313" key="1">
    <source>
        <dbReference type="EMBL" id="SHJ45502.1"/>
    </source>
</evidence>
<organism evidence="1 2">
    <name type="scientific">Aquimarina spongiae</name>
    <dbReference type="NCBI Taxonomy" id="570521"/>
    <lineage>
        <taxon>Bacteria</taxon>
        <taxon>Pseudomonadati</taxon>
        <taxon>Bacteroidota</taxon>
        <taxon>Flavobacteriia</taxon>
        <taxon>Flavobacteriales</taxon>
        <taxon>Flavobacteriaceae</taxon>
        <taxon>Aquimarina</taxon>
    </lineage>
</organism>
<dbReference type="STRING" id="570521.SAMN04488508_10943"/>
<dbReference type="RefSeq" id="WP_073319715.1">
    <property type="nucleotide sequence ID" value="NZ_FQYP01000009.1"/>
</dbReference>
<name>A0A1M6JFY6_9FLAO</name>
<protein>
    <submittedName>
        <fullName evidence="1">Uncharacterized protein</fullName>
    </submittedName>
</protein>
<dbReference type="InterPro" id="IPR006626">
    <property type="entry name" value="PbH1"/>
</dbReference>
<keyword evidence="2" id="KW-1185">Reference proteome</keyword>
<reference evidence="2" key="1">
    <citation type="submission" date="2016-11" db="EMBL/GenBank/DDBJ databases">
        <authorList>
            <person name="Varghese N."/>
            <person name="Submissions S."/>
        </authorList>
    </citation>
    <scope>NUCLEOTIDE SEQUENCE [LARGE SCALE GENOMIC DNA]</scope>
    <source>
        <strain evidence="2">DSM 22623</strain>
    </source>
</reference>
<dbReference type="EMBL" id="FQYP01000009">
    <property type="protein sequence ID" value="SHJ45502.1"/>
    <property type="molecule type" value="Genomic_DNA"/>
</dbReference>
<accession>A0A1M6JFY6</accession>